<dbReference type="PANTHER" id="PTHR11022:SF75">
    <property type="entry name" value="PEPTIDOGLYCAN-RECOGNITION PROTEIN SB1-RELATED"/>
    <property type="match status" value="1"/>
</dbReference>
<evidence type="ECO:0000256" key="4">
    <source>
        <dbReference type="ARBA" id="ARBA00022588"/>
    </source>
</evidence>
<gene>
    <name evidence="12" type="ORF">KR093_000334</name>
</gene>
<dbReference type="SMART" id="SM00644">
    <property type="entry name" value="Ami_2"/>
    <property type="match status" value="1"/>
</dbReference>
<evidence type="ECO:0000256" key="3">
    <source>
        <dbReference type="ARBA" id="ARBA00022525"/>
    </source>
</evidence>
<dbReference type="InterPro" id="IPR002502">
    <property type="entry name" value="Amidase_domain"/>
</dbReference>
<evidence type="ECO:0000256" key="2">
    <source>
        <dbReference type="ARBA" id="ARBA00007553"/>
    </source>
</evidence>
<dbReference type="SMART" id="SM00701">
    <property type="entry name" value="PGRP"/>
    <property type="match status" value="1"/>
</dbReference>
<dbReference type="InterPro" id="IPR015510">
    <property type="entry name" value="PGRP"/>
</dbReference>
<dbReference type="GO" id="GO:0045087">
    <property type="term" value="P:innate immune response"/>
    <property type="evidence" value="ECO:0007669"/>
    <property type="project" value="UniProtKB-KW"/>
</dbReference>
<evidence type="ECO:0000313" key="13">
    <source>
        <dbReference type="Proteomes" id="UP001200034"/>
    </source>
</evidence>
<dbReference type="InterPro" id="IPR017331">
    <property type="entry name" value="Peptidoglycan_recognition"/>
</dbReference>
<comment type="caution">
    <text evidence="12">The sequence shown here is derived from an EMBL/GenBank/DDBJ whole genome shotgun (WGS) entry which is preliminary data.</text>
</comment>
<dbReference type="GO" id="GO:0009253">
    <property type="term" value="P:peptidoglycan catabolic process"/>
    <property type="evidence" value="ECO:0007669"/>
    <property type="project" value="InterPro"/>
</dbReference>
<feature type="disulfide bond" evidence="8">
    <location>
        <begin position="59"/>
        <end position="65"/>
    </location>
</feature>
<keyword evidence="7" id="KW-1015">Disulfide bond</keyword>
<evidence type="ECO:0000259" key="11">
    <source>
        <dbReference type="SMART" id="SM00701"/>
    </source>
</evidence>
<feature type="domain" description="Peptidoglycan recognition protein family" evidence="11">
    <location>
        <begin position="23"/>
        <end position="165"/>
    </location>
</feature>
<dbReference type="Pfam" id="PF01510">
    <property type="entry name" value="Amidase_2"/>
    <property type="match status" value="1"/>
</dbReference>
<dbReference type="SUPFAM" id="SSF55846">
    <property type="entry name" value="N-acetylmuramoyl-L-alanine amidase-like"/>
    <property type="match status" value="1"/>
</dbReference>
<feature type="domain" description="N-acetylmuramoyl-L-alanine amidase" evidence="10">
    <location>
        <begin position="35"/>
        <end position="171"/>
    </location>
</feature>
<proteinExistence type="inferred from homology"/>
<dbReference type="FunFam" id="3.40.80.10:FF:000001">
    <property type="entry name" value="Peptidoglycan recognition protein 1"/>
    <property type="match status" value="1"/>
</dbReference>
<comment type="subcellular location">
    <subcellularLocation>
        <location evidence="1">Secreted</location>
    </subcellularLocation>
</comment>
<evidence type="ECO:0000256" key="9">
    <source>
        <dbReference type="SAM" id="SignalP"/>
    </source>
</evidence>
<dbReference type="CDD" id="cd06583">
    <property type="entry name" value="PGRP"/>
    <property type="match status" value="1"/>
</dbReference>
<dbReference type="GO" id="GO:0008270">
    <property type="term" value="F:zinc ion binding"/>
    <property type="evidence" value="ECO:0007669"/>
    <property type="project" value="InterPro"/>
</dbReference>
<reference evidence="12" key="1">
    <citation type="journal article" date="2021" name="Mol. Ecol. Resour.">
        <title>Phylogenomic analyses of the genus Drosophila reveals genomic signals of climate adaptation.</title>
        <authorList>
            <person name="Li F."/>
            <person name="Rane R.V."/>
            <person name="Luria V."/>
            <person name="Xiong Z."/>
            <person name="Chen J."/>
            <person name="Li Z."/>
            <person name="Catullo R.A."/>
            <person name="Griffin P.C."/>
            <person name="Schiffer M."/>
            <person name="Pearce S."/>
            <person name="Lee S.F."/>
            <person name="McElroy K."/>
            <person name="Stocker A."/>
            <person name="Shirriffs J."/>
            <person name="Cockerell F."/>
            <person name="Coppin C."/>
            <person name="Sgro C.M."/>
            <person name="Karger A."/>
            <person name="Cain J.W."/>
            <person name="Weber J.A."/>
            <person name="Santpere G."/>
            <person name="Kirschner M.W."/>
            <person name="Hoffmann A.A."/>
            <person name="Oakeshott J.G."/>
            <person name="Zhang G."/>
        </authorList>
    </citation>
    <scope>NUCLEOTIDE SEQUENCE</scope>
    <source>
        <strain evidence="12">BGI-SZ-2011g</strain>
    </source>
</reference>
<dbReference type="InterPro" id="IPR036505">
    <property type="entry name" value="Amidase/PGRP_sf"/>
</dbReference>
<dbReference type="GO" id="GO:0008745">
    <property type="term" value="F:N-acetylmuramoyl-L-alanine amidase activity"/>
    <property type="evidence" value="ECO:0007669"/>
    <property type="project" value="InterPro"/>
</dbReference>
<sequence>TNMANKAIILLAVVLCAQAVFGVTIITKSQWGGRSPNGKSTLGNYLSYAVIHHTAGNYCSTRSACETQLRNIQSYHMDSLGWADIGYNFLIGGDGNVYEGRGWNVMGAHATNWNSKSIGISFLGNYNNDKINSAQIAAAKGLLADAVSRGQIVSGYTLYGHRQVGSTECPGTNIWNEIRTWANWKA</sequence>
<dbReference type="AlphaFoldDB" id="A0AAD4JSM2"/>
<evidence type="ECO:0000256" key="7">
    <source>
        <dbReference type="ARBA" id="ARBA00023157"/>
    </source>
</evidence>
<accession>A0AAD4JSM2</accession>
<organism evidence="12 13">
    <name type="scientific">Drosophila rubida</name>
    <dbReference type="NCBI Taxonomy" id="30044"/>
    <lineage>
        <taxon>Eukaryota</taxon>
        <taxon>Metazoa</taxon>
        <taxon>Ecdysozoa</taxon>
        <taxon>Arthropoda</taxon>
        <taxon>Hexapoda</taxon>
        <taxon>Insecta</taxon>
        <taxon>Pterygota</taxon>
        <taxon>Neoptera</taxon>
        <taxon>Endopterygota</taxon>
        <taxon>Diptera</taxon>
        <taxon>Brachycera</taxon>
        <taxon>Muscomorpha</taxon>
        <taxon>Ephydroidea</taxon>
        <taxon>Drosophilidae</taxon>
        <taxon>Drosophila</taxon>
    </lineage>
</organism>
<evidence type="ECO:0000256" key="5">
    <source>
        <dbReference type="ARBA" id="ARBA00022729"/>
    </source>
</evidence>
<dbReference type="Gene3D" id="3.40.80.10">
    <property type="entry name" value="Peptidoglycan recognition protein-like"/>
    <property type="match status" value="1"/>
</dbReference>
<keyword evidence="5 9" id="KW-0732">Signal</keyword>
<dbReference type="GO" id="GO:0005576">
    <property type="term" value="C:extracellular region"/>
    <property type="evidence" value="ECO:0007669"/>
    <property type="project" value="UniProtKB-SubCell"/>
</dbReference>
<keyword evidence="4" id="KW-0399">Innate immunity</keyword>
<dbReference type="InterPro" id="IPR006619">
    <property type="entry name" value="PGRP_domain_met/bac"/>
</dbReference>
<evidence type="ECO:0000313" key="12">
    <source>
        <dbReference type="EMBL" id="KAH8354878.1"/>
    </source>
</evidence>
<evidence type="ECO:0008006" key="14">
    <source>
        <dbReference type="Google" id="ProtNLM"/>
    </source>
</evidence>
<protein>
    <recommendedName>
        <fullName evidence="14">Peptidoglycan-recognition protein</fullName>
    </recommendedName>
</protein>
<keyword evidence="13" id="KW-1185">Reference proteome</keyword>
<keyword evidence="6" id="KW-0391">Immunity</keyword>
<feature type="non-terminal residue" evidence="12">
    <location>
        <position position="1"/>
    </location>
</feature>
<feature type="chain" id="PRO_5042186194" description="Peptidoglycan-recognition protein" evidence="9">
    <location>
        <begin position="23"/>
        <end position="186"/>
    </location>
</feature>
<comment type="similarity">
    <text evidence="2">Belongs to the N-acetylmuramoyl-L-alanine amidase 2 family.</text>
</comment>
<keyword evidence="3" id="KW-0964">Secreted</keyword>
<evidence type="ECO:0000259" key="10">
    <source>
        <dbReference type="SMART" id="SM00644"/>
    </source>
</evidence>
<dbReference type="PIRSF" id="PIRSF037945">
    <property type="entry name" value="PGRPs"/>
    <property type="match status" value="1"/>
</dbReference>
<evidence type="ECO:0000256" key="1">
    <source>
        <dbReference type="ARBA" id="ARBA00004613"/>
    </source>
</evidence>
<name>A0AAD4JSM2_9MUSC</name>
<dbReference type="EMBL" id="JAJJHW010003889">
    <property type="protein sequence ID" value="KAH8354878.1"/>
    <property type="molecule type" value="Genomic_DNA"/>
</dbReference>
<dbReference type="PANTHER" id="PTHR11022">
    <property type="entry name" value="PEPTIDOGLYCAN RECOGNITION PROTEIN"/>
    <property type="match status" value="1"/>
</dbReference>
<evidence type="ECO:0000256" key="8">
    <source>
        <dbReference type="PIRSR" id="PIRSR037945-1"/>
    </source>
</evidence>
<dbReference type="Proteomes" id="UP001200034">
    <property type="component" value="Unassembled WGS sequence"/>
</dbReference>
<dbReference type="GO" id="GO:0042834">
    <property type="term" value="F:peptidoglycan binding"/>
    <property type="evidence" value="ECO:0007669"/>
    <property type="project" value="InterPro"/>
</dbReference>
<feature type="signal peptide" evidence="9">
    <location>
        <begin position="1"/>
        <end position="22"/>
    </location>
</feature>
<evidence type="ECO:0000256" key="6">
    <source>
        <dbReference type="ARBA" id="ARBA00022859"/>
    </source>
</evidence>